<dbReference type="PANTHER" id="PTHR24123:SF141">
    <property type="entry name" value="ANKYRIN 2, ISOFORM U"/>
    <property type="match status" value="1"/>
</dbReference>
<organism evidence="5 6">
    <name type="scientific">Fusarium zealandicum</name>
    <dbReference type="NCBI Taxonomy" id="1053134"/>
    <lineage>
        <taxon>Eukaryota</taxon>
        <taxon>Fungi</taxon>
        <taxon>Dikarya</taxon>
        <taxon>Ascomycota</taxon>
        <taxon>Pezizomycotina</taxon>
        <taxon>Sordariomycetes</taxon>
        <taxon>Hypocreomycetidae</taxon>
        <taxon>Hypocreales</taxon>
        <taxon>Nectriaceae</taxon>
        <taxon>Fusarium</taxon>
        <taxon>Fusarium staphyleae species complex</taxon>
    </lineage>
</organism>
<proteinExistence type="predicted"/>
<reference evidence="5" key="1">
    <citation type="journal article" date="2020" name="BMC Genomics">
        <title>Correction to: Identification and distribution of gene clusters required for synthesis of sphingolipid metabolism inhibitors in diverse species of the filamentous fungus Fusarium.</title>
        <authorList>
            <person name="Kim H.S."/>
            <person name="Lohmar J.M."/>
            <person name="Busman M."/>
            <person name="Brown D.W."/>
            <person name="Naumann T.A."/>
            <person name="Divon H.H."/>
            <person name="Lysoe E."/>
            <person name="Uhlig S."/>
            <person name="Proctor R.H."/>
        </authorList>
    </citation>
    <scope>NUCLEOTIDE SEQUENCE</scope>
    <source>
        <strain evidence="5">NRRL 22465</strain>
    </source>
</reference>
<feature type="repeat" description="ANK" evidence="3">
    <location>
        <begin position="467"/>
        <end position="500"/>
    </location>
</feature>
<dbReference type="PROSITE" id="PS50297">
    <property type="entry name" value="ANK_REP_REGION"/>
    <property type="match status" value="1"/>
</dbReference>
<dbReference type="PROSITE" id="PS50088">
    <property type="entry name" value="ANK_REPEAT"/>
    <property type="match status" value="2"/>
</dbReference>
<dbReference type="PROSITE" id="PS50181">
    <property type="entry name" value="FBOX"/>
    <property type="match status" value="1"/>
</dbReference>
<comment type="caution">
    <text evidence="5">The sequence shown here is derived from an EMBL/GenBank/DDBJ whole genome shotgun (WGS) entry which is preliminary data.</text>
</comment>
<dbReference type="SUPFAM" id="SSF48403">
    <property type="entry name" value="Ankyrin repeat"/>
    <property type="match status" value="2"/>
</dbReference>
<evidence type="ECO:0000259" key="4">
    <source>
        <dbReference type="PROSITE" id="PS50181"/>
    </source>
</evidence>
<dbReference type="EMBL" id="JABEYC010001089">
    <property type="protein sequence ID" value="KAF4969481.1"/>
    <property type="molecule type" value="Genomic_DNA"/>
</dbReference>
<dbReference type="PANTHER" id="PTHR24123">
    <property type="entry name" value="ANKYRIN REPEAT-CONTAINING"/>
    <property type="match status" value="1"/>
</dbReference>
<dbReference type="OrthoDB" id="5034944at2759"/>
<dbReference type="InterPro" id="IPR001810">
    <property type="entry name" value="F-box_dom"/>
</dbReference>
<keyword evidence="6" id="KW-1185">Reference proteome</keyword>
<evidence type="ECO:0000313" key="6">
    <source>
        <dbReference type="Proteomes" id="UP000635477"/>
    </source>
</evidence>
<dbReference type="Proteomes" id="UP000635477">
    <property type="component" value="Unassembled WGS sequence"/>
</dbReference>
<sequence>METPQDEGGGQPLVTVEEGQAFLSPLLQCPKEVLAVIASYLDSPDFKTLLFVCHYLSSFLQPRLVERDIAEKAYNSLFWACLYGEEELAKLALQKGADPNVVFVALKGPDNETPPNSLINGRLYTERRVFPTKTHFGKSLVVDQTTCSALVLATKQDHVGVIQLLIDNGATPDILGGINTISTRLWIPPHARNREQAPSEALGHIRSVSAAKILLESHPEVINDIDENGLTALETVLKQSCPARFYRHHIAPPVTETQVCEMVSLLLSKGAQARRRTPLQGQAIGPGLLLLALQTKCLRVVEIVLKSGQFNVNEGGEGAAEVAEAFHKALSGISPQDNPGEQHSTLRLIRMLLEAGISPNEPLRNGIRPLSLAVSGKAPEVINALIDAGADVDLTEPGVLHPLAADLYGLRNHLVGADEPITTNGHRRVNCIGDPLARRWTEVDNPGFINPRLLETADVNGRSCFSKGFTPLMLAASDMIKAEHFETLLKHGADPTSSGRLRNETGPFSVLRCILQGFPPPQKGDKHEIDFFAYEEFEIKIELKDLKLRKDRRHHIDAATHKVFGTRRHAKLTAFIKHAKSPNAFYTARGKHILNWAIGYLHSTDLEWAAFMLAPHYWQTKRPRDQDLPLYNLLSPSRVMDYLEFGTLEQTYRIAEMLIKLGCKATDAIDGNTILHNLREQGILYKVLRDESIRKLLKLFLDHGADLYALDDKQRTPFGIAKYYDLLELIPQQYRDPAKEN</sequence>
<feature type="repeat" description="ANK" evidence="3">
    <location>
        <begin position="365"/>
        <end position="397"/>
    </location>
</feature>
<keyword evidence="1" id="KW-0677">Repeat</keyword>
<dbReference type="Gene3D" id="1.25.40.20">
    <property type="entry name" value="Ankyrin repeat-containing domain"/>
    <property type="match status" value="3"/>
</dbReference>
<dbReference type="AlphaFoldDB" id="A0A8H4XCS6"/>
<protein>
    <recommendedName>
        <fullName evidence="4">F-box domain-containing protein</fullName>
    </recommendedName>
</protein>
<evidence type="ECO:0000256" key="1">
    <source>
        <dbReference type="ARBA" id="ARBA00022737"/>
    </source>
</evidence>
<dbReference type="InterPro" id="IPR051165">
    <property type="entry name" value="Multifunctional_ANK_Repeat"/>
</dbReference>
<feature type="domain" description="F-box" evidence="4">
    <location>
        <begin position="23"/>
        <end position="77"/>
    </location>
</feature>
<evidence type="ECO:0000256" key="2">
    <source>
        <dbReference type="ARBA" id="ARBA00023043"/>
    </source>
</evidence>
<evidence type="ECO:0000256" key="3">
    <source>
        <dbReference type="PROSITE-ProRule" id="PRU00023"/>
    </source>
</evidence>
<dbReference type="InterPro" id="IPR036770">
    <property type="entry name" value="Ankyrin_rpt-contain_sf"/>
</dbReference>
<evidence type="ECO:0000313" key="5">
    <source>
        <dbReference type="EMBL" id="KAF4969481.1"/>
    </source>
</evidence>
<gene>
    <name evidence="5" type="ORF">FZEAL_10224</name>
</gene>
<keyword evidence="2 3" id="KW-0040">ANK repeat</keyword>
<reference evidence="5" key="2">
    <citation type="submission" date="2020-05" db="EMBL/GenBank/DDBJ databases">
        <authorList>
            <person name="Kim H.-S."/>
            <person name="Proctor R.H."/>
            <person name="Brown D.W."/>
        </authorList>
    </citation>
    <scope>NUCLEOTIDE SEQUENCE</scope>
    <source>
        <strain evidence="5">NRRL 22465</strain>
    </source>
</reference>
<accession>A0A8H4XCS6</accession>
<dbReference type="SMART" id="SM00248">
    <property type="entry name" value="ANK"/>
    <property type="match status" value="6"/>
</dbReference>
<dbReference type="Pfam" id="PF00023">
    <property type="entry name" value="Ank"/>
    <property type="match status" value="1"/>
</dbReference>
<name>A0A8H4XCS6_9HYPO</name>
<dbReference type="InterPro" id="IPR002110">
    <property type="entry name" value="Ankyrin_rpt"/>
</dbReference>